<organism evidence="1 2">
    <name type="scientific">Pyropia yezoensis</name>
    <name type="common">Susabi-nori</name>
    <name type="synonym">Porphyra yezoensis</name>
    <dbReference type="NCBI Taxonomy" id="2788"/>
    <lineage>
        <taxon>Eukaryota</taxon>
        <taxon>Rhodophyta</taxon>
        <taxon>Bangiophyceae</taxon>
        <taxon>Bangiales</taxon>
        <taxon>Bangiaceae</taxon>
        <taxon>Pyropia</taxon>
    </lineage>
</organism>
<accession>A0ACC3BX93</accession>
<evidence type="ECO:0000313" key="2">
    <source>
        <dbReference type="Proteomes" id="UP000798662"/>
    </source>
</evidence>
<dbReference type="Proteomes" id="UP000798662">
    <property type="component" value="Chromosome 1"/>
</dbReference>
<name>A0ACC3BX93_PYRYE</name>
<comment type="caution">
    <text evidence="1">The sequence shown here is derived from an EMBL/GenBank/DDBJ whole genome shotgun (WGS) entry which is preliminary data.</text>
</comment>
<sequence>MDSQAVVVDGDGVLTTASPFFESDHRLGDTPAVIVAVLGVRGCGKSTLVNALFDATVPVGTGSVLAQRRSPPATTGILATKNETFVGGAPSPMIVLDVGELESESRPPTRADRAFHARSAAFAAGVADVILLNVWAADVGRLEGAPMKLLEAVFAEVAKTAAEVSGDENRHIRTALTFVVRDAATDADISALGHSLVTDAADLWAGMEVGDAGAIELEDYFDFEVVALPHYTHARAQWDAAVADLSKRLRLPSIEEEASALPDNTLLLKAYSKGITTTGLAAYSRSLWEATKYAAGVVVGTASSVGASARSARAVSSVGATAVDEDGQTDEEGADGGGGAGSEMAAVYHCDSSFSQVLNSSSRDLSAISRTQTDEESPVENLGSALDEVMNTAMEVYDESTGDYAETAVQGRKRRELEAILDTMGHAVFMRQLALLRESSFDQFKTATGAGDGTASSEVAFFEADAAFVAGAEAAKRTGSGWSFESMRSDLRSLMQELSAQRKKVVSTKIAASAAQSHAMQYLQMQLSQLQAMQQQQYSGGSGGQWNVGAAYRPPDTNINLSLGHQQGRTNVQVSMVPDEAASYLGPNGFSSVGPGNLGMSFNVNL</sequence>
<gene>
    <name evidence="1" type="ORF">I4F81_005234</name>
</gene>
<keyword evidence="2" id="KW-1185">Reference proteome</keyword>
<dbReference type="EMBL" id="CM020618">
    <property type="protein sequence ID" value="KAK1862666.1"/>
    <property type="molecule type" value="Genomic_DNA"/>
</dbReference>
<proteinExistence type="predicted"/>
<reference evidence="1" key="1">
    <citation type="submission" date="2019-11" db="EMBL/GenBank/DDBJ databases">
        <title>Nori genome reveals adaptations in red seaweeds to the harsh intertidal environment.</title>
        <authorList>
            <person name="Wang D."/>
            <person name="Mao Y."/>
        </authorList>
    </citation>
    <scope>NUCLEOTIDE SEQUENCE</scope>
    <source>
        <tissue evidence="1">Gametophyte</tissue>
    </source>
</reference>
<evidence type="ECO:0000313" key="1">
    <source>
        <dbReference type="EMBL" id="KAK1862666.1"/>
    </source>
</evidence>
<protein>
    <submittedName>
        <fullName evidence="1">Uncharacterized protein</fullName>
    </submittedName>
</protein>